<dbReference type="EMBL" id="JACIEX010000001">
    <property type="protein sequence ID" value="MBB4092025.1"/>
    <property type="molecule type" value="Genomic_DNA"/>
</dbReference>
<dbReference type="OrthoDB" id="8451466at2"/>
<evidence type="ECO:0000313" key="1">
    <source>
        <dbReference type="EMBL" id="MBB4092025.1"/>
    </source>
</evidence>
<evidence type="ECO:0000313" key="4">
    <source>
        <dbReference type="Proteomes" id="UP000553980"/>
    </source>
</evidence>
<reference evidence="1 4" key="3">
    <citation type="submission" date="2020-08" db="EMBL/GenBank/DDBJ databases">
        <title>Genomic Encyclopedia of Type Strains, Phase IV (KMG-IV): sequencing the most valuable type-strain genomes for metagenomic binning, comparative biology and taxonomic classification.</title>
        <authorList>
            <person name="Goeker M."/>
        </authorList>
    </citation>
    <scope>NUCLEOTIDE SEQUENCE [LARGE SCALE GENOMIC DNA]</scope>
    <source>
        <strain evidence="1 4">DSM 23868</strain>
    </source>
</reference>
<name>A0A5C5CWJ1_9HYPH</name>
<evidence type="ECO:0000313" key="3">
    <source>
        <dbReference type="Proteomes" id="UP000313390"/>
    </source>
</evidence>
<protein>
    <submittedName>
        <fullName evidence="1">Membrane protein YecN with MAPEG domain</fullName>
    </submittedName>
</protein>
<dbReference type="Proteomes" id="UP000313390">
    <property type="component" value="Unassembled WGS sequence"/>
</dbReference>
<reference evidence="2" key="2">
    <citation type="submission" date="2019-06" db="EMBL/GenBank/DDBJ databases">
        <authorList>
            <person name="Hu M."/>
        </authorList>
    </citation>
    <scope>NUCLEOTIDE SEQUENCE</scope>
    <source>
        <strain evidence="2">08RB2639</strain>
    </source>
</reference>
<dbReference type="AlphaFoldDB" id="A0A5C5CWJ1"/>
<accession>A0A5C5CWJ1</accession>
<dbReference type="RefSeq" id="WP_140019148.1">
    <property type="nucleotide sequence ID" value="NZ_JACIEX010000001.1"/>
</dbReference>
<evidence type="ECO:0000313" key="2">
    <source>
        <dbReference type="EMBL" id="TNV15527.1"/>
    </source>
</evidence>
<organism evidence="2 3">
    <name type="scientific">Brucella pecoris</name>
    <dbReference type="NCBI Taxonomy" id="867683"/>
    <lineage>
        <taxon>Bacteria</taxon>
        <taxon>Pseudomonadati</taxon>
        <taxon>Pseudomonadota</taxon>
        <taxon>Alphaproteobacteria</taxon>
        <taxon>Hyphomicrobiales</taxon>
        <taxon>Brucellaceae</taxon>
        <taxon>Brucella/Ochrobactrum group</taxon>
        <taxon>Brucella</taxon>
    </lineage>
</organism>
<comment type="caution">
    <text evidence="2">The sequence shown here is derived from an EMBL/GenBank/DDBJ whole genome shotgun (WGS) entry which is preliminary data.</text>
</comment>
<reference evidence="2 3" key="1">
    <citation type="journal article" date="2011" name="Int. J. Syst. Evol. Microbiol.">
        <title>Ochrobactrum pecoris sp. nov., isolated from farm animals.</title>
        <authorList>
            <person name="Kampfer P."/>
            <person name="Huber B."/>
            <person name="Busse H.J."/>
            <person name="Scholz H.C."/>
            <person name="Tomaso H."/>
            <person name="Hotzel H."/>
            <person name="Melzer F."/>
        </authorList>
    </citation>
    <scope>NUCLEOTIDE SEQUENCE [LARGE SCALE GENOMIC DNA]</scope>
    <source>
        <strain evidence="2 3">08RB2639</strain>
    </source>
</reference>
<gene>
    <name evidence="2" type="ORF">FIB18_01870</name>
    <name evidence="1" type="ORF">GGQ79_000498</name>
</gene>
<proteinExistence type="predicted"/>
<keyword evidence="4" id="KW-1185">Reference proteome</keyword>
<sequence>MDDTSGFPDTEDGEELKTATRFETVTYIEQMLEQLGLMAKNTNHTLLVYMIEMALVEAREVLHNESEA</sequence>
<dbReference type="Proteomes" id="UP000553980">
    <property type="component" value="Unassembled WGS sequence"/>
</dbReference>
<dbReference type="EMBL" id="VEWK01000001">
    <property type="protein sequence ID" value="TNV15527.1"/>
    <property type="molecule type" value="Genomic_DNA"/>
</dbReference>